<evidence type="ECO:0000256" key="11">
    <source>
        <dbReference type="PIRSR" id="PIRSR634016-4"/>
    </source>
</evidence>
<dbReference type="Gene3D" id="1.25.50.20">
    <property type="match status" value="1"/>
</dbReference>
<dbReference type="Gene3D" id="2.60.40.1910">
    <property type="match status" value="1"/>
</dbReference>
<dbReference type="GO" id="GO:0016285">
    <property type="term" value="F:alanyl aminopeptidase activity"/>
    <property type="evidence" value="ECO:0007669"/>
    <property type="project" value="UniProtKB-EC"/>
</dbReference>
<dbReference type="InterPro" id="IPR024571">
    <property type="entry name" value="ERAP1-like_C_dom"/>
</dbReference>
<dbReference type="Pfam" id="PF11838">
    <property type="entry name" value="ERAP1_C"/>
    <property type="match status" value="1"/>
</dbReference>
<dbReference type="GO" id="GO:0005615">
    <property type="term" value="C:extracellular space"/>
    <property type="evidence" value="ECO:0007669"/>
    <property type="project" value="TreeGrafter"/>
</dbReference>
<evidence type="ECO:0000256" key="5">
    <source>
        <dbReference type="ARBA" id="ARBA00022723"/>
    </source>
</evidence>
<feature type="domain" description="Peptidase M1 membrane alanine aminopeptidase" evidence="14">
    <location>
        <begin position="246"/>
        <end position="459"/>
    </location>
</feature>
<dbReference type="PRINTS" id="PR00756">
    <property type="entry name" value="ALADIPTASE"/>
</dbReference>
<comment type="cofactor">
    <cofactor evidence="10 12">
        <name>Zn(2+)</name>
        <dbReference type="ChEBI" id="CHEBI:29105"/>
    </cofactor>
    <text evidence="10 12">Binds 1 zinc ion per subunit.</text>
</comment>
<evidence type="ECO:0000313" key="18">
    <source>
        <dbReference type="Proteomes" id="UP000198862"/>
    </source>
</evidence>
<evidence type="ECO:0000259" key="14">
    <source>
        <dbReference type="Pfam" id="PF01433"/>
    </source>
</evidence>
<dbReference type="FunFam" id="1.10.390.10:FF:000006">
    <property type="entry name" value="Puromycin-sensitive aminopeptidase"/>
    <property type="match status" value="1"/>
</dbReference>
<dbReference type="CDD" id="cd09601">
    <property type="entry name" value="M1_APN-Q_like"/>
    <property type="match status" value="1"/>
</dbReference>
<dbReference type="InterPro" id="IPR034016">
    <property type="entry name" value="M1_APN-typ"/>
</dbReference>
<accession>A0A1I1IYT6</accession>
<evidence type="ECO:0000259" key="15">
    <source>
        <dbReference type="Pfam" id="PF11838"/>
    </source>
</evidence>
<dbReference type="PROSITE" id="PS00435">
    <property type="entry name" value="PEROXIDASE_1"/>
    <property type="match status" value="1"/>
</dbReference>
<evidence type="ECO:0000256" key="8">
    <source>
        <dbReference type="ARBA" id="ARBA00023049"/>
    </source>
</evidence>
<dbReference type="RefSeq" id="WP_091982541.1">
    <property type="nucleotide sequence ID" value="NZ_FOLO01000009.1"/>
</dbReference>
<dbReference type="EMBL" id="FOLO01000009">
    <property type="protein sequence ID" value="SFC41489.1"/>
    <property type="molecule type" value="Genomic_DNA"/>
</dbReference>
<dbReference type="GO" id="GO:0008270">
    <property type="term" value="F:zinc ion binding"/>
    <property type="evidence" value="ECO:0007669"/>
    <property type="project" value="UniProtKB-UniRule"/>
</dbReference>
<comment type="similarity">
    <text evidence="2 12">Belongs to the peptidase M1 family.</text>
</comment>
<keyword evidence="8 12" id="KW-0482">Metalloprotease</keyword>
<dbReference type="Gene3D" id="2.60.40.1730">
    <property type="entry name" value="tricorn interacting facor f3 domain"/>
    <property type="match status" value="1"/>
</dbReference>
<feature type="active site" description="Proton acceptor" evidence="9">
    <location>
        <position position="319"/>
    </location>
</feature>
<evidence type="ECO:0000256" key="12">
    <source>
        <dbReference type="RuleBase" id="RU364040"/>
    </source>
</evidence>
<keyword evidence="6 12" id="KW-0378">Hydrolase</keyword>
<evidence type="ECO:0000256" key="7">
    <source>
        <dbReference type="ARBA" id="ARBA00022833"/>
    </source>
</evidence>
<name>A0A1I1IYT6_9GAMM</name>
<dbReference type="OrthoDB" id="100605at2"/>
<dbReference type="InterPro" id="IPR027268">
    <property type="entry name" value="Peptidase_M4/M1_CTD_sf"/>
</dbReference>
<evidence type="ECO:0000256" key="13">
    <source>
        <dbReference type="SAM" id="SignalP"/>
    </source>
</evidence>
<feature type="site" description="Transition state stabilizer" evidence="11">
    <location>
        <position position="400"/>
    </location>
</feature>
<keyword evidence="13" id="KW-0732">Signal</keyword>
<dbReference type="GO" id="GO:0005737">
    <property type="term" value="C:cytoplasm"/>
    <property type="evidence" value="ECO:0007669"/>
    <property type="project" value="TreeGrafter"/>
</dbReference>
<evidence type="ECO:0000256" key="1">
    <source>
        <dbReference type="ARBA" id="ARBA00000098"/>
    </source>
</evidence>
<feature type="binding site" evidence="10">
    <location>
        <position position="322"/>
    </location>
    <ligand>
        <name>Zn(2+)</name>
        <dbReference type="ChEBI" id="CHEBI:29105"/>
        <note>catalytic</note>
    </ligand>
</feature>
<evidence type="ECO:0000256" key="2">
    <source>
        <dbReference type="ARBA" id="ARBA00010136"/>
    </source>
</evidence>
<gene>
    <name evidence="17" type="ORF">SAMN02745724_01594</name>
</gene>
<evidence type="ECO:0000256" key="6">
    <source>
        <dbReference type="ARBA" id="ARBA00022801"/>
    </source>
</evidence>
<dbReference type="Pfam" id="PF17900">
    <property type="entry name" value="Peptidase_M1_N"/>
    <property type="match status" value="1"/>
</dbReference>
<organism evidence="17 18">
    <name type="scientific">Pseudoalteromonas denitrificans DSM 6059</name>
    <dbReference type="NCBI Taxonomy" id="1123010"/>
    <lineage>
        <taxon>Bacteria</taxon>
        <taxon>Pseudomonadati</taxon>
        <taxon>Pseudomonadota</taxon>
        <taxon>Gammaproteobacteria</taxon>
        <taxon>Alteromonadales</taxon>
        <taxon>Pseudoalteromonadaceae</taxon>
        <taxon>Pseudoalteromonas</taxon>
    </lineage>
</organism>
<feature type="binding site" evidence="10">
    <location>
        <position position="341"/>
    </location>
    <ligand>
        <name>Zn(2+)</name>
        <dbReference type="ChEBI" id="CHEBI:29105"/>
        <note>catalytic</note>
    </ligand>
</feature>
<dbReference type="SUPFAM" id="SSF55486">
    <property type="entry name" value="Metalloproteases ('zincins'), catalytic domain"/>
    <property type="match status" value="1"/>
</dbReference>
<sequence length="865" mass="96888">MKNNHISVLKKSILALSISFSLSVAAQANEFQVAKVAKPNFQHVNLTLDPAKENFSGSTTIELEVLKKTKFIELSGRDYTAQLIKLIGDENCDLTAAMLETHKVRLECEHEIKPGSYTLNIDFTAPFNKQSVGLYKTIDKELPYLFTQFEMSDARRAFPVFDEPSYKIPFQLTITAPKDQKVYANTPELKTVVVGDMTTHYFDKTPPIPSYLVALAVGPFVETKVEGMPIEGRIITSKEKQKLAKYAADEMPAILATLEDYFGIPYPYKKLDSVGVPEFPFGAMENAGLVTYREDILLVDNKNSSQNAKQTSVSVVAHELAHQWYGNLVTMKWWNDLWLNEAFASWMAAKVTHKLHPEFGSDLSLPQNNVMAMDARLSTKPIRKPIKTEDDIMDGLGLAYSKGSAVLSMVENWIGEEAFKKGIQAYMKEFAFKNASASDLWNALAKTSGKDVPSVLKSFIEQSSFPLVAVKQDGKTISLSQSRFANKGVDAPAQLWSVPVTIKYGRGDEVKEAKVLLNSDSAKIELDFEPQWIYPDANAMGYYRWVLEDKQLDTLLANAADVLSVRERRAFISASDALLDAGLMSGGNLLKTLGQFIEDAHPRVVSMALGYIQSQKSVFIDESNEDVWAKFITKKAQNALEKYGVTAKKGEEAAISKLRPQLISLLAFEGKDKTIINLAKKESAQYIKDTTKVDPYTAGTYLEIAAYYGDKKQLTSFTKAFETTQDPQARTNLLMALSYFGNEHLQLQTLDYMMTDKITASDMRYIMSGHTYKKTRKARFQNWVYTNYDALSKKLPPFSLPHLPSYTGSGCDAKDLKVTQDFFKAKLDETPAFGRTLSKLEESVNDCIRLKSRELASVNQFLKQL</sequence>
<dbReference type="InterPro" id="IPR042097">
    <property type="entry name" value="Aminopeptidase_N-like_N_sf"/>
</dbReference>
<dbReference type="PANTHER" id="PTHR11533:SF174">
    <property type="entry name" value="PUROMYCIN-SENSITIVE AMINOPEPTIDASE-RELATED"/>
    <property type="match status" value="1"/>
</dbReference>
<evidence type="ECO:0000256" key="9">
    <source>
        <dbReference type="PIRSR" id="PIRSR634016-1"/>
    </source>
</evidence>
<dbReference type="AlphaFoldDB" id="A0A1I1IYT6"/>
<keyword evidence="7 10" id="KW-0862">Zinc</keyword>
<dbReference type="Gene3D" id="1.10.390.10">
    <property type="entry name" value="Neutral Protease Domain 2"/>
    <property type="match status" value="1"/>
</dbReference>
<feature type="binding site" evidence="10">
    <location>
        <position position="318"/>
    </location>
    <ligand>
        <name>Zn(2+)</name>
        <dbReference type="ChEBI" id="CHEBI:29105"/>
        <note>catalytic</note>
    </ligand>
</feature>
<evidence type="ECO:0000256" key="10">
    <source>
        <dbReference type="PIRSR" id="PIRSR634016-3"/>
    </source>
</evidence>
<dbReference type="InterPro" id="IPR001930">
    <property type="entry name" value="Peptidase_M1"/>
</dbReference>
<dbReference type="EC" id="3.4.11.-" evidence="12"/>
<feature type="chain" id="PRO_5011440971" description="Aminopeptidase" evidence="13">
    <location>
        <begin position="27"/>
        <end position="865"/>
    </location>
</feature>
<evidence type="ECO:0000256" key="4">
    <source>
        <dbReference type="ARBA" id="ARBA00022670"/>
    </source>
</evidence>
<evidence type="ECO:0000313" key="17">
    <source>
        <dbReference type="EMBL" id="SFC41489.1"/>
    </source>
</evidence>
<dbReference type="GO" id="GO:0006508">
    <property type="term" value="P:proteolysis"/>
    <property type="evidence" value="ECO:0007669"/>
    <property type="project" value="UniProtKB-KW"/>
</dbReference>
<dbReference type="InterPro" id="IPR045357">
    <property type="entry name" value="Aminopeptidase_N-like_N"/>
</dbReference>
<dbReference type="GO" id="GO:0042277">
    <property type="term" value="F:peptide binding"/>
    <property type="evidence" value="ECO:0007669"/>
    <property type="project" value="TreeGrafter"/>
</dbReference>
<dbReference type="GO" id="GO:0070006">
    <property type="term" value="F:metalloaminopeptidase activity"/>
    <property type="evidence" value="ECO:0007669"/>
    <property type="project" value="TreeGrafter"/>
</dbReference>
<dbReference type="SUPFAM" id="SSF63737">
    <property type="entry name" value="Leukotriene A4 hydrolase N-terminal domain"/>
    <property type="match status" value="1"/>
</dbReference>
<dbReference type="Pfam" id="PF01433">
    <property type="entry name" value="Peptidase_M1"/>
    <property type="match status" value="1"/>
</dbReference>
<dbReference type="GO" id="GO:0016020">
    <property type="term" value="C:membrane"/>
    <property type="evidence" value="ECO:0007669"/>
    <property type="project" value="TreeGrafter"/>
</dbReference>
<dbReference type="PANTHER" id="PTHR11533">
    <property type="entry name" value="PROTEASE M1 ZINC METALLOPROTEASE"/>
    <property type="match status" value="1"/>
</dbReference>
<dbReference type="Proteomes" id="UP000198862">
    <property type="component" value="Unassembled WGS sequence"/>
</dbReference>
<keyword evidence="5 10" id="KW-0479">Metal-binding</keyword>
<reference evidence="17 18" key="1">
    <citation type="submission" date="2016-10" db="EMBL/GenBank/DDBJ databases">
        <authorList>
            <person name="de Groot N.N."/>
        </authorList>
    </citation>
    <scope>NUCLEOTIDE SEQUENCE [LARGE SCALE GENOMIC DNA]</scope>
    <source>
        <strain evidence="17 18">DSM 6059</strain>
    </source>
</reference>
<comment type="catalytic activity">
    <reaction evidence="1">
        <text>Release of an N-terminal amino acid, Xaa-|-Yaa- from a peptide, amide or arylamide. Xaa is preferably Ala, but may be most amino acids including Pro (slow action). When a terminal hydrophobic residue is followed by a prolyl residue, the two may be released as an intact Xaa-Pro dipeptide.</text>
        <dbReference type="EC" id="3.4.11.2"/>
    </reaction>
</comment>
<keyword evidence="18" id="KW-1185">Reference proteome</keyword>
<feature type="signal peptide" evidence="13">
    <location>
        <begin position="1"/>
        <end position="26"/>
    </location>
</feature>
<dbReference type="InterPro" id="IPR014782">
    <property type="entry name" value="Peptidase_M1_dom"/>
</dbReference>
<proteinExistence type="inferred from homology"/>
<dbReference type="GO" id="GO:0043171">
    <property type="term" value="P:peptide catabolic process"/>
    <property type="evidence" value="ECO:0007669"/>
    <property type="project" value="TreeGrafter"/>
</dbReference>
<evidence type="ECO:0000259" key="16">
    <source>
        <dbReference type="Pfam" id="PF17900"/>
    </source>
</evidence>
<feature type="domain" description="ERAP1-like C-terminal" evidence="15">
    <location>
        <begin position="532"/>
        <end position="844"/>
    </location>
</feature>
<dbReference type="STRING" id="1123010.SAMN02745724_01594"/>
<keyword evidence="4 12" id="KW-0645">Protease</keyword>
<dbReference type="InterPro" id="IPR050344">
    <property type="entry name" value="Peptidase_M1_aminopeptidases"/>
</dbReference>
<keyword evidence="3 12" id="KW-0031">Aminopeptidase</keyword>
<evidence type="ECO:0000256" key="3">
    <source>
        <dbReference type="ARBA" id="ARBA00022438"/>
    </source>
</evidence>
<feature type="domain" description="Aminopeptidase N-like N-terminal" evidence="16">
    <location>
        <begin position="40"/>
        <end position="212"/>
    </location>
</feature>
<protein>
    <recommendedName>
        <fullName evidence="12">Aminopeptidase</fullName>
        <ecNumber evidence="12">3.4.11.-</ecNumber>
    </recommendedName>
</protein>
<dbReference type="InterPro" id="IPR019793">
    <property type="entry name" value="Peroxidases_heam-ligand_BS"/>
</dbReference>